<keyword evidence="2" id="KW-0812">Transmembrane</keyword>
<protein>
    <submittedName>
        <fullName evidence="3">Uncharacterized protein</fullName>
    </submittedName>
</protein>
<keyword evidence="2" id="KW-0472">Membrane</keyword>
<evidence type="ECO:0000313" key="3">
    <source>
        <dbReference type="EMBL" id="CAL1356880.1"/>
    </source>
</evidence>
<feature type="transmembrane region" description="Helical" evidence="2">
    <location>
        <begin position="94"/>
        <end position="114"/>
    </location>
</feature>
<feature type="region of interest" description="Disordered" evidence="1">
    <location>
        <begin position="43"/>
        <end position="64"/>
    </location>
</feature>
<evidence type="ECO:0000313" key="4">
    <source>
        <dbReference type="Proteomes" id="UP001497516"/>
    </source>
</evidence>
<gene>
    <name evidence="3" type="ORF">LTRI10_LOCUS4549</name>
</gene>
<sequence>MLTRRIITKCIPIPHPAAAPPFAYLARFPACWRVPAVKSRRRSQRRLPAVSRARTQEDSSPTPGPVQAFVHNSIQNIFPFILCASVTVTPANAFAVATAALFILLAGACAPLIFNTLTWRDELSAGWWPMRRCHNNETSLADVLPRPESNRSASWKGDWWRFNIEDFMPTWGDAPTAEEFWYCVVFLLALGVLRRLYIIVRELGSKGEGKKVS</sequence>
<keyword evidence="4" id="KW-1185">Reference proteome</keyword>
<feature type="transmembrane region" description="Helical" evidence="2">
    <location>
        <begin position="179"/>
        <end position="197"/>
    </location>
</feature>
<accession>A0AAV2CKE8</accession>
<reference evidence="3 4" key="1">
    <citation type="submission" date="2024-04" db="EMBL/GenBank/DDBJ databases">
        <authorList>
            <person name="Fracassetti M."/>
        </authorList>
    </citation>
    <scope>NUCLEOTIDE SEQUENCE [LARGE SCALE GENOMIC DNA]</scope>
</reference>
<dbReference type="Proteomes" id="UP001497516">
    <property type="component" value="Chromosome 1"/>
</dbReference>
<organism evidence="3 4">
    <name type="scientific">Linum trigynum</name>
    <dbReference type="NCBI Taxonomy" id="586398"/>
    <lineage>
        <taxon>Eukaryota</taxon>
        <taxon>Viridiplantae</taxon>
        <taxon>Streptophyta</taxon>
        <taxon>Embryophyta</taxon>
        <taxon>Tracheophyta</taxon>
        <taxon>Spermatophyta</taxon>
        <taxon>Magnoliopsida</taxon>
        <taxon>eudicotyledons</taxon>
        <taxon>Gunneridae</taxon>
        <taxon>Pentapetalae</taxon>
        <taxon>rosids</taxon>
        <taxon>fabids</taxon>
        <taxon>Malpighiales</taxon>
        <taxon>Linaceae</taxon>
        <taxon>Linum</taxon>
    </lineage>
</organism>
<dbReference type="EMBL" id="OZ034813">
    <property type="protein sequence ID" value="CAL1356880.1"/>
    <property type="molecule type" value="Genomic_DNA"/>
</dbReference>
<evidence type="ECO:0000256" key="2">
    <source>
        <dbReference type="SAM" id="Phobius"/>
    </source>
</evidence>
<name>A0AAV2CKE8_9ROSI</name>
<evidence type="ECO:0000256" key="1">
    <source>
        <dbReference type="SAM" id="MobiDB-lite"/>
    </source>
</evidence>
<keyword evidence="2" id="KW-1133">Transmembrane helix</keyword>
<proteinExistence type="predicted"/>
<dbReference type="AlphaFoldDB" id="A0AAV2CKE8"/>